<reference evidence="18" key="1">
    <citation type="submission" date="2020-11" db="EMBL/GenBank/DDBJ databases">
        <authorList>
            <person name="Konstantinou D."/>
            <person name="Gkelis S."/>
            <person name="Popin R."/>
            <person name="Fewer D."/>
            <person name="Sivonen K."/>
        </authorList>
    </citation>
    <scope>NUCLEOTIDE SEQUENCE</scope>
    <source>
        <strain evidence="18">TAU-MAC 1115</strain>
    </source>
</reference>
<keyword evidence="13" id="KW-0998">Cell outer membrane</keyword>
<feature type="domain" description="Polysaccharide export protein N-terminal" evidence="15">
    <location>
        <begin position="44"/>
        <end position="117"/>
    </location>
</feature>
<evidence type="ECO:0000313" key="19">
    <source>
        <dbReference type="Proteomes" id="UP000717364"/>
    </source>
</evidence>
<evidence type="ECO:0000256" key="12">
    <source>
        <dbReference type="ARBA" id="ARBA00023139"/>
    </source>
</evidence>
<evidence type="ECO:0000256" key="7">
    <source>
        <dbReference type="ARBA" id="ARBA00022729"/>
    </source>
</evidence>
<dbReference type="PANTHER" id="PTHR33619:SF3">
    <property type="entry name" value="POLYSACCHARIDE EXPORT PROTEIN GFCE-RELATED"/>
    <property type="match status" value="1"/>
</dbReference>
<sequence>MKVVPIFIYFGIFLSSLFSVEVQAQEAFESSVSALPTLPAALSDDSQYVLGSGDRLHLSFFNVPEYDGEKQILVDGSVNLPLIGKLSIAGLTLEAAKQRLEFSYSNYLRTPLISIDLVAPRPIKVGVSGEVNRPGAYEISLTDGSNEWPTVVDAIQLSGGITDQANVRHVEIHRFQASPDEQVIQIDFWDVLTTGNIQNDITLRHGDAIYVPTAATLTPEELTQLSAANFSPDSIRVTVVGEVPNPGAVNVPPNAPLNQALLAAGGFDPRRARTDEVELVRLNPDGTVSQRKIAVGFDQGINEDGNPSLRNNDVVLVGRSASTALADDVGGALAPLGVILSPIRLLLNLLD</sequence>
<comment type="subcellular location">
    <subcellularLocation>
        <location evidence="1">Cell outer membrane</location>
        <topology evidence="1">Multi-pass membrane protein</topology>
    </subcellularLocation>
</comment>
<dbReference type="InterPro" id="IPR054765">
    <property type="entry name" value="SLBB_dom"/>
</dbReference>
<keyword evidence="12" id="KW-0564">Palmitate</keyword>
<evidence type="ECO:0000256" key="8">
    <source>
        <dbReference type="ARBA" id="ARBA00023047"/>
    </source>
</evidence>
<keyword evidence="19" id="KW-1185">Reference proteome</keyword>
<keyword evidence="11" id="KW-0472">Membrane</keyword>
<dbReference type="Pfam" id="PF02563">
    <property type="entry name" value="Poly_export"/>
    <property type="match status" value="1"/>
</dbReference>
<proteinExistence type="inferred from homology"/>
<keyword evidence="5" id="KW-0762">Sugar transport</keyword>
<dbReference type="Proteomes" id="UP000717364">
    <property type="component" value="Unassembled WGS sequence"/>
</dbReference>
<dbReference type="RefSeq" id="WP_215608713.1">
    <property type="nucleotide sequence ID" value="NZ_JADOES010000014.1"/>
</dbReference>
<dbReference type="GO" id="GO:0015288">
    <property type="term" value="F:porin activity"/>
    <property type="evidence" value="ECO:0007669"/>
    <property type="project" value="UniProtKB-KW"/>
</dbReference>
<evidence type="ECO:0000259" key="15">
    <source>
        <dbReference type="Pfam" id="PF02563"/>
    </source>
</evidence>
<protein>
    <submittedName>
        <fullName evidence="18">SLBB domain-containing protein</fullName>
    </submittedName>
</protein>
<dbReference type="InterPro" id="IPR003715">
    <property type="entry name" value="Poly_export_N"/>
</dbReference>
<evidence type="ECO:0000259" key="16">
    <source>
        <dbReference type="Pfam" id="PF10531"/>
    </source>
</evidence>
<keyword evidence="7" id="KW-0732">Signal</keyword>
<keyword evidence="9" id="KW-0406">Ion transport</keyword>
<comment type="similarity">
    <text evidence="2">Belongs to the BexD/CtrA/VexA family.</text>
</comment>
<evidence type="ECO:0000256" key="10">
    <source>
        <dbReference type="ARBA" id="ARBA00023114"/>
    </source>
</evidence>
<evidence type="ECO:0000256" key="13">
    <source>
        <dbReference type="ARBA" id="ARBA00023237"/>
    </source>
</evidence>
<keyword evidence="6" id="KW-0812">Transmembrane</keyword>
<evidence type="ECO:0000256" key="4">
    <source>
        <dbReference type="ARBA" id="ARBA00022452"/>
    </source>
</evidence>
<dbReference type="EMBL" id="JADOES010000014">
    <property type="protein sequence ID" value="MBT9315647.1"/>
    <property type="molecule type" value="Genomic_DNA"/>
</dbReference>
<dbReference type="PANTHER" id="PTHR33619">
    <property type="entry name" value="POLYSACCHARIDE EXPORT PROTEIN GFCE-RELATED"/>
    <property type="match status" value="1"/>
</dbReference>
<feature type="domain" description="Soluble ligand binding" evidence="16">
    <location>
        <begin position="236"/>
        <end position="289"/>
    </location>
</feature>
<dbReference type="Pfam" id="PF10531">
    <property type="entry name" value="SLBB"/>
    <property type="match status" value="1"/>
</dbReference>
<dbReference type="Gene3D" id="3.30.1950.10">
    <property type="entry name" value="wza like domain"/>
    <property type="match status" value="1"/>
</dbReference>
<dbReference type="GO" id="GO:0046930">
    <property type="term" value="C:pore complex"/>
    <property type="evidence" value="ECO:0007669"/>
    <property type="project" value="UniProtKB-KW"/>
</dbReference>
<dbReference type="GO" id="GO:0015159">
    <property type="term" value="F:polysaccharide transmembrane transporter activity"/>
    <property type="evidence" value="ECO:0007669"/>
    <property type="project" value="InterPro"/>
</dbReference>
<dbReference type="Gene3D" id="3.10.560.10">
    <property type="entry name" value="Outer membrane lipoprotein wza domain like"/>
    <property type="match status" value="2"/>
</dbReference>
<name>A0A947DEP2_9CYAN</name>
<evidence type="ECO:0000256" key="14">
    <source>
        <dbReference type="ARBA" id="ARBA00023288"/>
    </source>
</evidence>
<evidence type="ECO:0000313" key="18">
    <source>
        <dbReference type="EMBL" id="MBT9315647.1"/>
    </source>
</evidence>
<keyword evidence="3" id="KW-0813">Transport</keyword>
<evidence type="ECO:0000256" key="5">
    <source>
        <dbReference type="ARBA" id="ARBA00022597"/>
    </source>
</evidence>
<dbReference type="AlphaFoldDB" id="A0A947DEP2"/>
<gene>
    <name evidence="18" type="ORF">IXB50_09435</name>
</gene>
<comment type="caution">
    <text evidence="18">The sequence shown here is derived from an EMBL/GenBank/DDBJ whole genome shotgun (WGS) entry which is preliminary data.</text>
</comment>
<keyword evidence="4" id="KW-1134">Transmembrane beta strand</keyword>
<dbReference type="GO" id="GO:0006811">
    <property type="term" value="P:monoatomic ion transport"/>
    <property type="evidence" value="ECO:0007669"/>
    <property type="project" value="UniProtKB-KW"/>
</dbReference>
<dbReference type="Pfam" id="PF22461">
    <property type="entry name" value="SLBB_2"/>
    <property type="match status" value="1"/>
</dbReference>
<evidence type="ECO:0000256" key="11">
    <source>
        <dbReference type="ARBA" id="ARBA00023136"/>
    </source>
</evidence>
<evidence type="ECO:0000256" key="3">
    <source>
        <dbReference type="ARBA" id="ARBA00022448"/>
    </source>
</evidence>
<reference evidence="18" key="2">
    <citation type="journal article" date="2021" name="Mar. Drugs">
        <title>Genome Reduction and Secondary Metabolism of the Marine Sponge-Associated Cyanobacterium Leptothoe.</title>
        <authorList>
            <person name="Konstantinou D."/>
            <person name="Popin R.V."/>
            <person name="Fewer D.P."/>
            <person name="Sivonen K."/>
            <person name="Gkelis S."/>
        </authorList>
    </citation>
    <scope>NUCLEOTIDE SEQUENCE</scope>
    <source>
        <strain evidence="18">TAU-MAC 1115</strain>
    </source>
</reference>
<keyword evidence="10" id="KW-0626">Porin</keyword>
<evidence type="ECO:0000259" key="17">
    <source>
        <dbReference type="Pfam" id="PF22461"/>
    </source>
</evidence>
<evidence type="ECO:0000256" key="9">
    <source>
        <dbReference type="ARBA" id="ARBA00023065"/>
    </source>
</evidence>
<evidence type="ECO:0000256" key="6">
    <source>
        <dbReference type="ARBA" id="ARBA00022692"/>
    </source>
</evidence>
<evidence type="ECO:0000256" key="1">
    <source>
        <dbReference type="ARBA" id="ARBA00004571"/>
    </source>
</evidence>
<keyword evidence="8" id="KW-0625">Polysaccharide transport</keyword>
<organism evidence="18 19">
    <name type="scientific">Leptothoe spongobia TAU-MAC 1115</name>
    <dbReference type="NCBI Taxonomy" id="1967444"/>
    <lineage>
        <taxon>Bacteria</taxon>
        <taxon>Bacillati</taxon>
        <taxon>Cyanobacteriota</taxon>
        <taxon>Cyanophyceae</taxon>
        <taxon>Nodosilineales</taxon>
        <taxon>Cymatolegaceae</taxon>
        <taxon>Leptothoe</taxon>
        <taxon>Leptothoe spongobia</taxon>
    </lineage>
</organism>
<keyword evidence="14" id="KW-0449">Lipoprotein</keyword>
<evidence type="ECO:0000256" key="2">
    <source>
        <dbReference type="ARBA" id="ARBA00009450"/>
    </source>
</evidence>
<feature type="domain" description="SLBB" evidence="17">
    <location>
        <begin position="124"/>
        <end position="211"/>
    </location>
</feature>
<dbReference type="InterPro" id="IPR049712">
    <property type="entry name" value="Poly_export"/>
</dbReference>
<dbReference type="InterPro" id="IPR019554">
    <property type="entry name" value="Soluble_ligand-bd"/>
</dbReference>
<dbReference type="GO" id="GO:0009279">
    <property type="term" value="C:cell outer membrane"/>
    <property type="evidence" value="ECO:0007669"/>
    <property type="project" value="UniProtKB-SubCell"/>
</dbReference>
<accession>A0A947DEP2</accession>